<dbReference type="Proteomes" id="UP000065641">
    <property type="component" value="Chromosome"/>
</dbReference>
<reference evidence="1 2" key="1">
    <citation type="submission" date="2015-11" db="EMBL/GenBank/DDBJ databases">
        <authorList>
            <person name="Zhang Y."/>
            <person name="Guo Z."/>
        </authorList>
    </citation>
    <scope>NUCLEOTIDE SEQUENCE [LARGE SCALE GENOMIC DNA]</scope>
    <source>
        <strain evidence="1 2">KCTC 32221</strain>
    </source>
</reference>
<keyword evidence="2" id="KW-1185">Reference proteome</keyword>
<proteinExistence type="predicted"/>
<dbReference type="AlphaFoldDB" id="A0A0S2KCC6"/>
<dbReference type="STRING" id="1249552.PS2015_962"/>
<evidence type="ECO:0000313" key="2">
    <source>
        <dbReference type="Proteomes" id="UP000065641"/>
    </source>
</evidence>
<gene>
    <name evidence="1" type="ORF">PS2015_962</name>
</gene>
<accession>A0A0S2KCC6</accession>
<dbReference type="Pfam" id="PF08907">
    <property type="entry name" value="DUF1853"/>
    <property type="match status" value="1"/>
</dbReference>
<protein>
    <recommendedName>
        <fullName evidence="3">DUF1853 family protein</fullName>
    </recommendedName>
</protein>
<name>A0A0S2KCC6_9GAMM</name>
<dbReference type="KEGG" id="pspi:PS2015_962"/>
<dbReference type="InterPro" id="IPR015003">
    <property type="entry name" value="DUF1853"/>
</dbReference>
<evidence type="ECO:0008006" key="3">
    <source>
        <dbReference type="Google" id="ProtNLM"/>
    </source>
</evidence>
<sequence length="303" mass="34498">MRAPETFLLPQIRHLAWMLQAAQLHSGAVVFQPSQWCHTSAMDKLAAWEAEPLTGPSILRETPHYRLGIYFESLYECMMTELLGWTLLTRNLPVRENGSTLGELDFVLLNPGTGDIEHHEIAVKFYMAYPDSKAEHTPWYGPNPDDRLDLKTTHLLERQLQMSCLAQTHAALANMGIPPPHKRRIFLPGYLFYPLDTPVSAPESVALNHARGSWQYSSELRDDWINWVPLVKPHWLGPMVQTVPPDAAETHAALELVSSRQQVRLFAQLQQHPDTGFWTETRRCFVVPDSWPGQDSSSTTRKT</sequence>
<evidence type="ECO:0000313" key="1">
    <source>
        <dbReference type="EMBL" id="ALO45631.1"/>
    </source>
</evidence>
<organism evidence="1 2">
    <name type="scientific">Pseudohongiella spirulinae</name>
    <dbReference type="NCBI Taxonomy" id="1249552"/>
    <lineage>
        <taxon>Bacteria</taxon>
        <taxon>Pseudomonadati</taxon>
        <taxon>Pseudomonadota</taxon>
        <taxon>Gammaproteobacteria</taxon>
        <taxon>Pseudomonadales</taxon>
        <taxon>Pseudohongiellaceae</taxon>
        <taxon>Pseudohongiella</taxon>
    </lineage>
</organism>
<dbReference type="EMBL" id="CP013189">
    <property type="protein sequence ID" value="ALO45631.1"/>
    <property type="molecule type" value="Genomic_DNA"/>
</dbReference>